<protein>
    <submittedName>
        <fullName evidence="3">Uncharacterized protein</fullName>
    </submittedName>
</protein>
<dbReference type="SUPFAM" id="SSF58100">
    <property type="entry name" value="Bacterial hemolysins"/>
    <property type="match status" value="1"/>
</dbReference>
<evidence type="ECO:0000256" key="2">
    <source>
        <dbReference type="SAM" id="MobiDB-lite"/>
    </source>
</evidence>
<accession>A0ABS7UV82</accession>
<evidence type="ECO:0000313" key="3">
    <source>
        <dbReference type="EMBL" id="MBZ5751964.1"/>
    </source>
</evidence>
<gene>
    <name evidence="3" type="ORF">K9V48_17335</name>
</gene>
<evidence type="ECO:0000256" key="1">
    <source>
        <dbReference type="SAM" id="Coils"/>
    </source>
</evidence>
<proteinExistence type="predicted"/>
<dbReference type="Proteomes" id="UP001165287">
    <property type="component" value="Unassembled WGS sequence"/>
</dbReference>
<feature type="region of interest" description="Disordered" evidence="2">
    <location>
        <begin position="176"/>
        <end position="211"/>
    </location>
</feature>
<dbReference type="RefSeq" id="WP_224140297.1">
    <property type="nucleotide sequence ID" value="NZ_JAIQUM010000043.1"/>
</dbReference>
<feature type="coiled-coil region" evidence="1">
    <location>
        <begin position="87"/>
        <end position="128"/>
    </location>
</feature>
<name>A0ABS7UV82_9BACI</name>
<keyword evidence="4" id="KW-1185">Reference proteome</keyword>
<feature type="coiled-coil region" evidence="1">
    <location>
        <begin position="17"/>
        <end position="44"/>
    </location>
</feature>
<reference evidence="3" key="1">
    <citation type="submission" date="2024-05" db="EMBL/GenBank/DDBJ databases">
        <title>Metabacillus sp. nov., isolated from the rhizosphere soil of tomato plants.</title>
        <authorList>
            <person name="Ma R."/>
        </authorList>
    </citation>
    <scope>NUCLEOTIDE SEQUENCE</scope>
    <source>
        <strain evidence="3">DBTR6</strain>
    </source>
</reference>
<evidence type="ECO:0000313" key="4">
    <source>
        <dbReference type="Proteomes" id="UP001165287"/>
    </source>
</evidence>
<dbReference type="Gene3D" id="1.10.287.1490">
    <property type="match status" value="1"/>
</dbReference>
<keyword evidence="1" id="KW-0175">Coiled coil</keyword>
<sequence length="227" mass="26921">MVFRMWRSDKEIAQEITHQYIEDIKKVESNIQELQLKIHEYEGAFDKINNFLNQFEEKGKESSNQITDVYEKLQSIYEKDEINTEKIYQLENELKAYKEEINAYKEEIKSYRNEMKALERRIKEAQTVPMATEIAPVTESLNSKSKGKKMRNIEFANQKQIFQQGSFRDTIQRVYPQEGSDHQKGSNRKLKESAKSRFVSNQDSTNQYYPKDIKPARATVFNPFKYS</sequence>
<feature type="compositionally biased region" description="Polar residues" evidence="2">
    <location>
        <begin position="198"/>
        <end position="208"/>
    </location>
</feature>
<comment type="caution">
    <text evidence="3">The sequence shown here is derived from an EMBL/GenBank/DDBJ whole genome shotgun (WGS) entry which is preliminary data.</text>
</comment>
<dbReference type="EMBL" id="JAIQUM010000043">
    <property type="protein sequence ID" value="MBZ5751964.1"/>
    <property type="molecule type" value="Genomic_DNA"/>
</dbReference>
<feature type="compositionally biased region" description="Basic and acidic residues" evidence="2">
    <location>
        <begin position="179"/>
        <end position="195"/>
    </location>
</feature>
<organism evidence="3 4">
    <name type="scientific">Metabacillus rhizolycopersici</name>
    <dbReference type="NCBI Taxonomy" id="2875709"/>
    <lineage>
        <taxon>Bacteria</taxon>
        <taxon>Bacillati</taxon>
        <taxon>Bacillota</taxon>
        <taxon>Bacilli</taxon>
        <taxon>Bacillales</taxon>
        <taxon>Bacillaceae</taxon>
        <taxon>Metabacillus</taxon>
    </lineage>
</organism>